<accession>A0ABS4A9T1</accession>
<dbReference type="Proteomes" id="UP000681594">
    <property type="component" value="Unassembled WGS sequence"/>
</dbReference>
<dbReference type="EMBL" id="JAGIZB010000002">
    <property type="protein sequence ID" value="MBP0443766.1"/>
    <property type="molecule type" value="Genomic_DNA"/>
</dbReference>
<keyword evidence="3" id="KW-1185">Reference proteome</keyword>
<proteinExistence type="predicted"/>
<feature type="region of interest" description="Disordered" evidence="1">
    <location>
        <begin position="97"/>
        <end position="116"/>
    </location>
</feature>
<evidence type="ECO:0000256" key="1">
    <source>
        <dbReference type="SAM" id="MobiDB-lite"/>
    </source>
</evidence>
<sequence length="134" mass="13535">MARSFGVVGRMVAGLLALVLLALPNPIARHGWAATAPHHAHAELCPGAAATHGGHQHAMPQTQHEHAECGGAVAGSSLGCCVPGACPLGVPALPSVDPGPEPSAGERIHASAEPMRRQLGIEVLPSLPPPRSMA</sequence>
<evidence type="ECO:0008006" key="4">
    <source>
        <dbReference type="Google" id="ProtNLM"/>
    </source>
</evidence>
<reference evidence="2 3" key="1">
    <citation type="submission" date="2021-03" db="EMBL/GenBank/DDBJ databases">
        <authorList>
            <person name="So Y."/>
        </authorList>
    </citation>
    <scope>NUCLEOTIDE SEQUENCE [LARGE SCALE GENOMIC DNA]</scope>
    <source>
        <strain evidence="2 3">SSH11</strain>
    </source>
</reference>
<protein>
    <recommendedName>
        <fullName evidence="4">CopL family metal-binding regulatory protein</fullName>
    </recommendedName>
</protein>
<name>A0ABS4A9T1_9PROT</name>
<feature type="compositionally biased region" description="Basic and acidic residues" evidence="1">
    <location>
        <begin position="104"/>
        <end position="116"/>
    </location>
</feature>
<organism evidence="2 3">
    <name type="scientific">Pararoseomonas baculiformis</name>
    <dbReference type="NCBI Taxonomy" id="2820812"/>
    <lineage>
        <taxon>Bacteria</taxon>
        <taxon>Pseudomonadati</taxon>
        <taxon>Pseudomonadota</taxon>
        <taxon>Alphaproteobacteria</taxon>
        <taxon>Acetobacterales</taxon>
        <taxon>Acetobacteraceae</taxon>
        <taxon>Pararoseomonas</taxon>
    </lineage>
</organism>
<gene>
    <name evidence="2" type="ORF">J8J14_03150</name>
</gene>
<comment type="caution">
    <text evidence="2">The sequence shown here is derived from an EMBL/GenBank/DDBJ whole genome shotgun (WGS) entry which is preliminary data.</text>
</comment>
<evidence type="ECO:0000313" key="2">
    <source>
        <dbReference type="EMBL" id="MBP0443766.1"/>
    </source>
</evidence>
<evidence type="ECO:0000313" key="3">
    <source>
        <dbReference type="Proteomes" id="UP000681594"/>
    </source>
</evidence>
<dbReference type="RefSeq" id="WP_209377981.1">
    <property type="nucleotide sequence ID" value="NZ_JAGIZB010000002.1"/>
</dbReference>